<keyword evidence="1" id="KW-0472">Membrane</keyword>
<dbReference type="EMBL" id="FVZE01000008">
    <property type="protein sequence ID" value="SLK08470.1"/>
    <property type="molecule type" value="Genomic_DNA"/>
</dbReference>
<dbReference type="AlphaFoldDB" id="A0A1U6IKC8"/>
<dbReference type="STRING" id="428990.SAMN06295987_10836"/>
<protein>
    <recommendedName>
        <fullName evidence="4">Transmembrane protein</fullName>
    </recommendedName>
</protein>
<evidence type="ECO:0000313" key="2">
    <source>
        <dbReference type="EMBL" id="SLK08470.1"/>
    </source>
</evidence>
<evidence type="ECO:0008006" key="4">
    <source>
        <dbReference type="Google" id="ProtNLM"/>
    </source>
</evidence>
<organism evidence="2 3">
    <name type="scientific">Novosphingobium mathurense</name>
    <dbReference type="NCBI Taxonomy" id="428990"/>
    <lineage>
        <taxon>Bacteria</taxon>
        <taxon>Pseudomonadati</taxon>
        <taxon>Pseudomonadota</taxon>
        <taxon>Alphaproteobacteria</taxon>
        <taxon>Sphingomonadales</taxon>
        <taxon>Sphingomonadaceae</taxon>
        <taxon>Novosphingobium</taxon>
    </lineage>
</organism>
<keyword evidence="1" id="KW-0812">Transmembrane</keyword>
<dbReference type="Proteomes" id="UP000190989">
    <property type="component" value="Unassembled WGS sequence"/>
</dbReference>
<keyword evidence="3" id="KW-1185">Reference proteome</keyword>
<evidence type="ECO:0000256" key="1">
    <source>
        <dbReference type="SAM" id="Phobius"/>
    </source>
</evidence>
<feature type="transmembrane region" description="Helical" evidence="1">
    <location>
        <begin position="31"/>
        <end position="59"/>
    </location>
</feature>
<evidence type="ECO:0000313" key="3">
    <source>
        <dbReference type="Proteomes" id="UP000190989"/>
    </source>
</evidence>
<accession>A0A1U6IKC8</accession>
<proteinExistence type="predicted"/>
<reference evidence="3" key="1">
    <citation type="submission" date="2017-02" db="EMBL/GenBank/DDBJ databases">
        <authorList>
            <person name="Varghese N."/>
            <person name="Submissions S."/>
        </authorList>
    </citation>
    <scope>NUCLEOTIDE SEQUENCE [LARGE SCALE GENOMIC DNA]</scope>
    <source>
        <strain evidence="3">SM117</strain>
    </source>
</reference>
<keyword evidence="1" id="KW-1133">Transmembrane helix</keyword>
<name>A0A1U6IKC8_9SPHN</name>
<sequence>MRLARPGDGDIVTMAAQAVWRMRRAIAQAPLLVLVPATLLIAAFTAPLGVLLPLLVWLVRHSWNYEAELAELYGRDSPELDDFDR</sequence>
<gene>
    <name evidence="2" type="ORF">SAMN06295987_10836</name>
</gene>